<feature type="compositionally biased region" description="Basic and acidic residues" evidence="1">
    <location>
        <begin position="764"/>
        <end position="775"/>
    </location>
</feature>
<evidence type="ECO:0000313" key="3">
    <source>
        <dbReference type="Proteomes" id="UP000887013"/>
    </source>
</evidence>
<feature type="compositionally biased region" description="Basic and acidic residues" evidence="1">
    <location>
        <begin position="1015"/>
        <end position="1031"/>
    </location>
</feature>
<organism evidence="2 3">
    <name type="scientific">Nephila pilipes</name>
    <name type="common">Giant wood spider</name>
    <name type="synonym">Nephila maculata</name>
    <dbReference type="NCBI Taxonomy" id="299642"/>
    <lineage>
        <taxon>Eukaryota</taxon>
        <taxon>Metazoa</taxon>
        <taxon>Ecdysozoa</taxon>
        <taxon>Arthropoda</taxon>
        <taxon>Chelicerata</taxon>
        <taxon>Arachnida</taxon>
        <taxon>Araneae</taxon>
        <taxon>Araneomorphae</taxon>
        <taxon>Entelegynae</taxon>
        <taxon>Araneoidea</taxon>
        <taxon>Nephilidae</taxon>
        <taxon>Nephila</taxon>
    </lineage>
</organism>
<protein>
    <submittedName>
        <fullName evidence="2">Uncharacterized protein</fullName>
    </submittedName>
</protein>
<evidence type="ECO:0000256" key="1">
    <source>
        <dbReference type="SAM" id="MobiDB-lite"/>
    </source>
</evidence>
<dbReference type="EMBL" id="BMAW01091286">
    <property type="protein sequence ID" value="GFS48869.1"/>
    <property type="molecule type" value="Genomic_DNA"/>
</dbReference>
<feature type="compositionally biased region" description="Polar residues" evidence="1">
    <location>
        <begin position="526"/>
        <end position="540"/>
    </location>
</feature>
<dbReference type="OrthoDB" id="6436155at2759"/>
<dbReference type="AlphaFoldDB" id="A0A8X6MG61"/>
<feature type="region of interest" description="Disordered" evidence="1">
    <location>
        <begin position="624"/>
        <end position="647"/>
    </location>
</feature>
<gene>
    <name evidence="2" type="primary">AVEN_249379_1</name>
    <name evidence="2" type="ORF">NPIL_409881</name>
</gene>
<name>A0A8X6MG61_NEPPI</name>
<feature type="region of interest" description="Disordered" evidence="1">
    <location>
        <begin position="244"/>
        <end position="290"/>
    </location>
</feature>
<sequence>MDNSTRKRAPPIAAIYAFRRSNTMPICRITGKSHSMDDHHYVPCMDDFPKFDRLSGCRITEKHQYFKDYKYAYPIIDLDGTTRMVTEHDFHCRITAKYRAMAGHKYLYPVLGATTDKTVDDMVSVVEEESMRDVLIPTEVEMIVKGGVEDVLKMKEGEYLFIYSKEGTIIPAATKEIRGKGSTKQGRRHTLPADLEAGAASDLEEFRRSLRVKMLSEIRNPPADPPPVTEVFDKIQEEVEVLKDVRKSRPKRPGKHTHRGSEGNQKRVKREEKMAQKENTIEESKEEDLPTPKLSRMERYKMQFSAFESSNSNKDSGNRLTLVGAFDENEVVELDFGEPMSIEITEIEPTRCSAAIISDDEVFKSDISTSSSNVEKISTSLNIAAAAAHTDVNESAFTSVKETLYQSVTTADNQNGSKTESILKTTQNDGFQANNISSAIDSFVANGGDIVQKMVTSAETLTSNVSSKFDPTEIMQITSFEKQDATSDRYSCQNDENVKVYSTNKDISEMESAKNIHSQKDESHKSSNLLSSRKSADNQISKSINEQKKVVNGHDFVHEMMETKESLSSKNESYLDKMSSAKESIDASEPMHENESEEFIIPKKVSYIPQSNVSKSLMSELKAKLSSGPKKKIQEEKSDSKVSDSEISINKKDTSENILNQKRSKGEKINGFTTENQKTVHFSSNLTLESRDETIISLNKFIENGKDKINMDDFDKTSIQFQKGENKHKVFNTENGARDFNENSVVKKLKLDDQSNDTNSKVKLPSEKHTFSEDVSHAVDSRDIRTRNSEGMVSKISENKTSKITDLQNFKEDSLDFKKDNYSRTESNSIQKSTIVHDKTGEFGQSLSKKTEVSENEFNIKNSNLTNGTHLSLISETQNKSLCKSDEINSNISVKELKNGTEHSIDLDTEKCNKINVTHSVSKIATQNAVENDSSFKQSISSNISLSGTSKSEFSEQIDEFDAIKNQQDTLNASKSAETNKLKTSHSQLSDSIYTSQTLNETLIVNNLSSKESKICKESEQSSDKMKHDTHSQFPLSLDSNDPASKTECGKQSARHSDTQGLQKRLPVPHEITSEESSVGENIPLSISVDKKVEAETLENEKQCQVCKLLFLIFTGRGVVSLVTNTR</sequence>
<dbReference type="Proteomes" id="UP000887013">
    <property type="component" value="Unassembled WGS sequence"/>
</dbReference>
<feature type="compositionally biased region" description="Basic residues" evidence="1">
    <location>
        <begin position="248"/>
        <end position="258"/>
    </location>
</feature>
<reference evidence="2" key="1">
    <citation type="submission" date="2020-08" db="EMBL/GenBank/DDBJ databases">
        <title>Multicomponent nature underlies the extraordinary mechanical properties of spider dragline silk.</title>
        <authorList>
            <person name="Kono N."/>
            <person name="Nakamura H."/>
            <person name="Mori M."/>
            <person name="Yoshida Y."/>
            <person name="Ohtoshi R."/>
            <person name="Malay A.D."/>
            <person name="Moran D.A.P."/>
            <person name="Tomita M."/>
            <person name="Numata K."/>
            <person name="Arakawa K."/>
        </authorList>
    </citation>
    <scope>NUCLEOTIDE SEQUENCE</scope>
</reference>
<feature type="region of interest" description="Disordered" evidence="1">
    <location>
        <begin position="752"/>
        <end position="775"/>
    </location>
</feature>
<keyword evidence="3" id="KW-1185">Reference proteome</keyword>
<feature type="compositionally biased region" description="Polar residues" evidence="1">
    <location>
        <begin position="1032"/>
        <end position="1044"/>
    </location>
</feature>
<proteinExistence type="predicted"/>
<accession>A0A8X6MG61</accession>
<comment type="caution">
    <text evidence="2">The sequence shown here is derived from an EMBL/GenBank/DDBJ whole genome shotgun (WGS) entry which is preliminary data.</text>
</comment>
<evidence type="ECO:0000313" key="2">
    <source>
        <dbReference type="EMBL" id="GFS48869.1"/>
    </source>
</evidence>
<feature type="compositionally biased region" description="Basic and acidic residues" evidence="1">
    <location>
        <begin position="514"/>
        <end position="525"/>
    </location>
</feature>
<feature type="region of interest" description="Disordered" evidence="1">
    <location>
        <begin position="514"/>
        <end position="540"/>
    </location>
</feature>
<feature type="compositionally biased region" description="Basic and acidic residues" evidence="1">
    <location>
        <begin position="632"/>
        <end position="647"/>
    </location>
</feature>
<feature type="region of interest" description="Disordered" evidence="1">
    <location>
        <begin position="1015"/>
        <end position="1079"/>
    </location>
</feature>
<feature type="compositionally biased region" description="Basic and acidic residues" evidence="1">
    <location>
        <begin position="259"/>
        <end position="290"/>
    </location>
</feature>